<reference evidence="7" key="1">
    <citation type="submission" date="2017-02" db="UniProtKB">
        <authorList>
            <consortium name="WormBaseParasite"/>
        </authorList>
    </citation>
    <scope>IDENTIFICATION</scope>
</reference>
<sequence>MVSGDAQTTSVSPTSTHSPDHAGHNGTNRRTFNNAQGNERVLKCTLCHERLEDTHFVQCPSVSAHKFCFPCSKESIKKQSNAQEVYCPSGEKCPLVGSQTPWAFMQGEIATILGEDFEQFKKDRETTLLSNNLTNNGTQINLSANTAPQQNSPASTTTSAASSNSGNAPSSSSTQLVALN</sequence>
<evidence type="ECO:0000256" key="4">
    <source>
        <dbReference type="SAM" id="MobiDB-lite"/>
    </source>
</evidence>
<accession>A0A0M3IWB4</accession>
<dbReference type="FunFam" id="1.10.10.1580:FF:000001">
    <property type="entry name" value="interferon regulatory factor 2-binding protein 2"/>
    <property type="match status" value="1"/>
</dbReference>
<feature type="region of interest" description="Disordered" evidence="4">
    <location>
        <begin position="1"/>
        <end position="34"/>
    </location>
</feature>
<dbReference type="InterPro" id="IPR044882">
    <property type="entry name" value="I2BP1/2_C3HC4-RING_sf"/>
</dbReference>
<evidence type="ECO:0000313" key="6">
    <source>
        <dbReference type="Proteomes" id="UP000036681"/>
    </source>
</evidence>
<keyword evidence="3" id="KW-0539">Nucleus</keyword>
<comment type="subcellular location">
    <subcellularLocation>
        <location evidence="1">Nucleus</location>
    </subcellularLocation>
</comment>
<dbReference type="Proteomes" id="UP000036681">
    <property type="component" value="Unplaced"/>
</dbReference>
<evidence type="ECO:0000256" key="2">
    <source>
        <dbReference type="ARBA" id="ARBA00010802"/>
    </source>
</evidence>
<evidence type="ECO:0000259" key="5">
    <source>
        <dbReference type="Pfam" id="PF25454"/>
    </source>
</evidence>
<evidence type="ECO:0000313" key="7">
    <source>
        <dbReference type="WBParaSite" id="ALUE_0002304201-mRNA-1"/>
    </source>
</evidence>
<dbReference type="PANTHER" id="PTHR10816">
    <property type="entry name" value="MYELIN TRANSCRIPTION FACTOR 1-RELATED"/>
    <property type="match status" value="1"/>
</dbReference>
<evidence type="ECO:0000256" key="3">
    <source>
        <dbReference type="ARBA" id="ARBA00023242"/>
    </source>
</evidence>
<name>A0A0M3IWB4_ASCLU</name>
<evidence type="ECO:0000256" key="1">
    <source>
        <dbReference type="ARBA" id="ARBA00004123"/>
    </source>
</evidence>
<keyword evidence="6" id="KW-1185">Reference proteome</keyword>
<feature type="compositionally biased region" description="Low complexity" evidence="4">
    <location>
        <begin position="148"/>
        <end position="180"/>
    </location>
</feature>
<dbReference type="PANTHER" id="PTHR10816:SF19">
    <property type="entry name" value="PROTEIN INTERACTING WITH TTK69 AND SIN3A, ISOFORM D"/>
    <property type="match status" value="1"/>
</dbReference>
<protein>
    <submittedName>
        <fullName evidence="7">IRF-2BP1_2 domain-containing protein</fullName>
    </submittedName>
</protein>
<dbReference type="GO" id="GO:0005634">
    <property type="term" value="C:nucleus"/>
    <property type="evidence" value="ECO:0007669"/>
    <property type="project" value="UniProtKB-SubCell"/>
</dbReference>
<organism evidence="6 7">
    <name type="scientific">Ascaris lumbricoides</name>
    <name type="common">Giant roundworm</name>
    <dbReference type="NCBI Taxonomy" id="6252"/>
    <lineage>
        <taxon>Eukaryota</taxon>
        <taxon>Metazoa</taxon>
        <taxon>Ecdysozoa</taxon>
        <taxon>Nematoda</taxon>
        <taxon>Chromadorea</taxon>
        <taxon>Rhabditida</taxon>
        <taxon>Spirurina</taxon>
        <taxon>Ascaridomorpha</taxon>
        <taxon>Ascaridoidea</taxon>
        <taxon>Ascarididae</taxon>
        <taxon>Ascaris</taxon>
    </lineage>
</organism>
<dbReference type="AlphaFoldDB" id="A0A0M3IWB4"/>
<feature type="compositionally biased region" description="Low complexity" evidence="4">
    <location>
        <begin position="8"/>
        <end position="17"/>
    </location>
</feature>
<proteinExistence type="inferred from homology"/>
<dbReference type="GO" id="GO:0003714">
    <property type="term" value="F:transcription corepressor activity"/>
    <property type="evidence" value="ECO:0007669"/>
    <property type="project" value="TreeGrafter"/>
</dbReference>
<dbReference type="WBParaSite" id="ALUE_0002304201-mRNA-1">
    <property type="protein sequence ID" value="ALUE_0002304201-mRNA-1"/>
    <property type="gene ID" value="ALUE_0002304201"/>
</dbReference>
<comment type="similarity">
    <text evidence="2">Belongs to the IRF2BP family.</text>
</comment>
<feature type="compositionally biased region" description="Polar residues" evidence="4">
    <location>
        <begin position="25"/>
        <end position="34"/>
    </location>
</feature>
<feature type="domain" description="Interferon regulatory factor 2-binding protein 1/2-like C3HC4 zinc finger" evidence="5">
    <location>
        <begin position="42"/>
        <end position="113"/>
    </location>
</feature>
<feature type="region of interest" description="Disordered" evidence="4">
    <location>
        <begin position="142"/>
        <end position="180"/>
    </location>
</feature>
<dbReference type="Pfam" id="PF25454">
    <property type="entry name" value="zf-C3HC4_IRF-2BP1_2"/>
    <property type="match status" value="1"/>
</dbReference>
<dbReference type="Gene3D" id="1.10.10.1580">
    <property type="entry name" value="Interferon regulatory factor 2-binding protein"/>
    <property type="match status" value="1"/>
</dbReference>
<dbReference type="InterPro" id="IPR057414">
    <property type="entry name" value="Zf-C3HC4_IRF-2BP1_2"/>
</dbReference>
<dbReference type="GO" id="GO:0006357">
    <property type="term" value="P:regulation of transcription by RNA polymerase II"/>
    <property type="evidence" value="ECO:0007669"/>
    <property type="project" value="TreeGrafter"/>
</dbReference>
<dbReference type="SUPFAM" id="SSF57850">
    <property type="entry name" value="RING/U-box"/>
    <property type="match status" value="1"/>
</dbReference>